<dbReference type="SUPFAM" id="SSF88659">
    <property type="entry name" value="Sigma3 and sigma4 domains of RNA polymerase sigma factors"/>
    <property type="match status" value="1"/>
</dbReference>
<evidence type="ECO:0000256" key="1">
    <source>
        <dbReference type="ARBA" id="ARBA00010641"/>
    </source>
</evidence>
<dbReference type="InterPro" id="IPR039425">
    <property type="entry name" value="RNA_pol_sigma-70-like"/>
</dbReference>
<keyword evidence="3" id="KW-0731">Sigma factor</keyword>
<dbReference type="SUPFAM" id="SSF88946">
    <property type="entry name" value="Sigma2 domain of RNA polymerase sigma factors"/>
    <property type="match status" value="1"/>
</dbReference>
<dbReference type="NCBIfam" id="TIGR02937">
    <property type="entry name" value="sigma70-ECF"/>
    <property type="match status" value="1"/>
</dbReference>
<keyword evidence="9" id="KW-1185">Reference proteome</keyword>
<dbReference type="InterPro" id="IPR013325">
    <property type="entry name" value="RNA_pol_sigma_r2"/>
</dbReference>
<organism evidence="8 9">
    <name type="scientific">Amphiplicatus metriothermophilus</name>
    <dbReference type="NCBI Taxonomy" id="1519374"/>
    <lineage>
        <taxon>Bacteria</taxon>
        <taxon>Pseudomonadati</taxon>
        <taxon>Pseudomonadota</taxon>
        <taxon>Alphaproteobacteria</taxon>
        <taxon>Parvularculales</taxon>
        <taxon>Parvularculaceae</taxon>
        <taxon>Amphiplicatus</taxon>
    </lineage>
</organism>
<dbReference type="Gene3D" id="1.10.1740.10">
    <property type="match status" value="1"/>
</dbReference>
<evidence type="ECO:0000256" key="2">
    <source>
        <dbReference type="ARBA" id="ARBA00023015"/>
    </source>
</evidence>
<dbReference type="Pfam" id="PF04542">
    <property type="entry name" value="Sigma70_r2"/>
    <property type="match status" value="1"/>
</dbReference>
<reference evidence="8 9" key="1">
    <citation type="submission" date="2017-07" db="EMBL/GenBank/DDBJ databases">
        <authorList>
            <person name="Sun Z.S."/>
            <person name="Albrecht U."/>
            <person name="Echele G."/>
            <person name="Lee C.C."/>
        </authorList>
    </citation>
    <scope>NUCLEOTIDE SEQUENCE [LARGE SCALE GENOMIC DNA]</scope>
    <source>
        <strain evidence="8 9">CGMCC 1.12710</strain>
    </source>
</reference>
<dbReference type="NCBIfam" id="NF004113">
    <property type="entry name" value="PRK05602.1"/>
    <property type="match status" value="1"/>
</dbReference>
<dbReference type="GO" id="GO:0016987">
    <property type="term" value="F:sigma factor activity"/>
    <property type="evidence" value="ECO:0007669"/>
    <property type="project" value="UniProtKB-KW"/>
</dbReference>
<feature type="domain" description="RNA polymerase sigma factor 70 region 4 type 2" evidence="7">
    <location>
        <begin position="139"/>
        <end position="191"/>
    </location>
</feature>
<dbReference type="InterPro" id="IPR014284">
    <property type="entry name" value="RNA_pol_sigma-70_dom"/>
</dbReference>
<keyword evidence="4" id="KW-0238">DNA-binding</keyword>
<dbReference type="PANTHER" id="PTHR43133:SF8">
    <property type="entry name" value="RNA POLYMERASE SIGMA FACTOR HI_1459-RELATED"/>
    <property type="match status" value="1"/>
</dbReference>
<evidence type="ECO:0000256" key="3">
    <source>
        <dbReference type="ARBA" id="ARBA00023082"/>
    </source>
</evidence>
<dbReference type="RefSeq" id="WP_089412292.1">
    <property type="nucleotide sequence ID" value="NZ_FZQA01000003.1"/>
</dbReference>
<proteinExistence type="inferred from homology"/>
<dbReference type="InterPro" id="IPR007627">
    <property type="entry name" value="RNA_pol_sigma70_r2"/>
</dbReference>
<gene>
    <name evidence="8" type="ORF">SAMN06297382_1832</name>
</gene>
<dbReference type="InterPro" id="IPR036388">
    <property type="entry name" value="WH-like_DNA-bd_sf"/>
</dbReference>
<dbReference type="Proteomes" id="UP000198346">
    <property type="component" value="Unassembled WGS sequence"/>
</dbReference>
<evidence type="ECO:0000256" key="4">
    <source>
        <dbReference type="ARBA" id="ARBA00023125"/>
    </source>
</evidence>
<evidence type="ECO:0000259" key="6">
    <source>
        <dbReference type="Pfam" id="PF04542"/>
    </source>
</evidence>
<keyword evidence="2" id="KW-0805">Transcription regulation</keyword>
<dbReference type="GO" id="GO:0006352">
    <property type="term" value="P:DNA-templated transcription initiation"/>
    <property type="evidence" value="ECO:0007669"/>
    <property type="project" value="InterPro"/>
</dbReference>
<dbReference type="EMBL" id="FZQA01000003">
    <property type="protein sequence ID" value="SNT73475.1"/>
    <property type="molecule type" value="Genomic_DNA"/>
</dbReference>
<dbReference type="Pfam" id="PF08281">
    <property type="entry name" value="Sigma70_r4_2"/>
    <property type="match status" value="1"/>
</dbReference>
<evidence type="ECO:0000259" key="7">
    <source>
        <dbReference type="Pfam" id="PF08281"/>
    </source>
</evidence>
<dbReference type="OrthoDB" id="9780326at2"/>
<dbReference type="Gene3D" id="1.10.10.10">
    <property type="entry name" value="Winged helix-like DNA-binding domain superfamily/Winged helix DNA-binding domain"/>
    <property type="match status" value="1"/>
</dbReference>
<dbReference type="InterPro" id="IPR013249">
    <property type="entry name" value="RNA_pol_sigma70_r4_t2"/>
</dbReference>
<dbReference type="PANTHER" id="PTHR43133">
    <property type="entry name" value="RNA POLYMERASE ECF-TYPE SIGMA FACTO"/>
    <property type="match status" value="1"/>
</dbReference>
<evidence type="ECO:0000313" key="9">
    <source>
        <dbReference type="Proteomes" id="UP000198346"/>
    </source>
</evidence>
<accession>A0A239PT73</accession>
<protein>
    <submittedName>
        <fullName evidence="8">RNA polymerase sigma-70 factor, ECF subfamily</fullName>
    </submittedName>
</protein>
<evidence type="ECO:0000256" key="5">
    <source>
        <dbReference type="ARBA" id="ARBA00023163"/>
    </source>
</evidence>
<keyword evidence="5" id="KW-0804">Transcription</keyword>
<evidence type="ECO:0000313" key="8">
    <source>
        <dbReference type="EMBL" id="SNT73475.1"/>
    </source>
</evidence>
<name>A0A239PT73_9PROT</name>
<dbReference type="AlphaFoldDB" id="A0A239PT73"/>
<dbReference type="InterPro" id="IPR013324">
    <property type="entry name" value="RNA_pol_sigma_r3/r4-like"/>
</dbReference>
<comment type="similarity">
    <text evidence="1">Belongs to the sigma-70 factor family. ECF subfamily.</text>
</comment>
<feature type="domain" description="RNA polymerase sigma-70 region 2" evidence="6">
    <location>
        <begin position="41"/>
        <end position="109"/>
    </location>
</feature>
<dbReference type="GO" id="GO:0003677">
    <property type="term" value="F:DNA binding"/>
    <property type="evidence" value="ECO:0007669"/>
    <property type="project" value="UniProtKB-KW"/>
</dbReference>
<sequence length="213" mass="23705">MREYTARPERNASAVVSVGEESDEELASRVGGGDRLAAGALVARHADRIFATCYRMLGERAAAEDAAQETFMRLWKHASRWRPRGAKLETWLYRIAMNVCLDMLRRRKRMMSNAETVAFERADETPSALERIEANQTRAAVAAALAALPERQRAAIVLCHYQELSNIDAAAALDVSVEAVESLLSRARRSLREKLLSQRDELLEGARHGAANL</sequence>